<feature type="domain" description="HTH marR-type" evidence="4">
    <location>
        <begin position="22"/>
        <end position="82"/>
    </location>
</feature>
<dbReference type="InterPro" id="IPR000835">
    <property type="entry name" value="HTH_MarR-typ"/>
</dbReference>
<dbReference type="RefSeq" id="WP_089319729.1">
    <property type="nucleotide sequence ID" value="NZ_PVZE01000011.1"/>
</dbReference>
<dbReference type="Pfam" id="PF12802">
    <property type="entry name" value="MarR_2"/>
    <property type="match status" value="1"/>
</dbReference>
<dbReference type="EMBL" id="FZOQ01000011">
    <property type="protein sequence ID" value="SNS69039.1"/>
    <property type="molecule type" value="Genomic_DNA"/>
</dbReference>
<dbReference type="GO" id="GO:0003700">
    <property type="term" value="F:DNA-binding transcription factor activity"/>
    <property type="evidence" value="ECO:0007669"/>
    <property type="project" value="InterPro"/>
</dbReference>
<dbReference type="InterPro" id="IPR036390">
    <property type="entry name" value="WH_DNA-bd_sf"/>
</dbReference>
<dbReference type="InterPro" id="IPR036388">
    <property type="entry name" value="WH-like_DNA-bd_sf"/>
</dbReference>
<name>A0A239GIR1_9BACT</name>
<dbReference type="Proteomes" id="UP000198432">
    <property type="component" value="Unassembled WGS sequence"/>
</dbReference>
<dbReference type="PANTHER" id="PTHR38465:SF1">
    <property type="entry name" value="HTH-TYPE TRANSCRIPTIONAL REGULATOR MJ1563-RELATED"/>
    <property type="match status" value="1"/>
</dbReference>
<keyword evidence="3" id="KW-0804">Transcription</keyword>
<evidence type="ECO:0000256" key="2">
    <source>
        <dbReference type="ARBA" id="ARBA00023125"/>
    </source>
</evidence>
<dbReference type="PANTHER" id="PTHR38465">
    <property type="entry name" value="HTH-TYPE TRANSCRIPTIONAL REGULATOR MJ1563-RELATED"/>
    <property type="match status" value="1"/>
</dbReference>
<organism evidence="5 6">
    <name type="scientific">Pontibacter ummariensis</name>
    <dbReference type="NCBI Taxonomy" id="1610492"/>
    <lineage>
        <taxon>Bacteria</taxon>
        <taxon>Pseudomonadati</taxon>
        <taxon>Bacteroidota</taxon>
        <taxon>Cytophagia</taxon>
        <taxon>Cytophagales</taxon>
        <taxon>Hymenobacteraceae</taxon>
        <taxon>Pontibacter</taxon>
    </lineage>
</organism>
<dbReference type="InterPro" id="IPR052362">
    <property type="entry name" value="HTH-GbsR_regulator"/>
</dbReference>
<dbReference type="AlphaFoldDB" id="A0A239GIR1"/>
<evidence type="ECO:0000259" key="4">
    <source>
        <dbReference type="Pfam" id="PF12802"/>
    </source>
</evidence>
<accession>A0A239GIR1</accession>
<sequence length="154" mass="17902">MTLDEQKKALIERIGIFHEKMGLQPVAGRILGLMYVADRPALTFDEIREELSISKSATSTALNLLIETGPVEYITFPGDRKRYFRLKTSNWRDALTKRIDNIINFKVLLKEVLECRTDKTSEFNTCLGEFVDFLDFLQEELPNLLDKWEKSRVK</sequence>
<evidence type="ECO:0000313" key="5">
    <source>
        <dbReference type="EMBL" id="SNS69039.1"/>
    </source>
</evidence>
<dbReference type="GO" id="GO:0003677">
    <property type="term" value="F:DNA binding"/>
    <property type="evidence" value="ECO:0007669"/>
    <property type="project" value="UniProtKB-KW"/>
</dbReference>
<keyword evidence="1" id="KW-0805">Transcription regulation</keyword>
<evidence type="ECO:0000256" key="3">
    <source>
        <dbReference type="ARBA" id="ARBA00023163"/>
    </source>
</evidence>
<keyword evidence="2" id="KW-0238">DNA-binding</keyword>
<dbReference type="Gene3D" id="1.10.287.160">
    <property type="entry name" value="HR1 repeat"/>
    <property type="match status" value="1"/>
</dbReference>
<protein>
    <submittedName>
        <fullName evidence="5">MarR family protein</fullName>
    </submittedName>
</protein>
<gene>
    <name evidence="5" type="ORF">SAMN06296052_11186</name>
</gene>
<dbReference type="SUPFAM" id="SSF46785">
    <property type="entry name" value="Winged helix' DNA-binding domain"/>
    <property type="match status" value="1"/>
</dbReference>
<evidence type="ECO:0000256" key="1">
    <source>
        <dbReference type="ARBA" id="ARBA00023015"/>
    </source>
</evidence>
<evidence type="ECO:0000313" key="6">
    <source>
        <dbReference type="Proteomes" id="UP000198432"/>
    </source>
</evidence>
<dbReference type="OrthoDB" id="1807857at2"/>
<reference evidence="6" key="1">
    <citation type="submission" date="2017-06" db="EMBL/GenBank/DDBJ databases">
        <authorList>
            <person name="Varghese N."/>
            <person name="Submissions S."/>
        </authorList>
    </citation>
    <scope>NUCLEOTIDE SEQUENCE [LARGE SCALE GENOMIC DNA]</scope>
    <source>
        <strain evidence="6">NKM1</strain>
    </source>
</reference>
<proteinExistence type="predicted"/>
<keyword evidence="6" id="KW-1185">Reference proteome</keyword>
<dbReference type="Gene3D" id="1.10.10.10">
    <property type="entry name" value="Winged helix-like DNA-binding domain superfamily/Winged helix DNA-binding domain"/>
    <property type="match status" value="1"/>
</dbReference>